<reference evidence="1" key="2">
    <citation type="submission" date="2020-05" db="UniProtKB">
        <authorList>
            <consortium name="EnsemblMetazoa"/>
        </authorList>
    </citation>
    <scope>IDENTIFICATION</scope>
    <source>
        <strain evidence="1">WRAIR2</strain>
    </source>
</reference>
<reference evidence="2" key="1">
    <citation type="submission" date="2013-03" db="EMBL/GenBank/DDBJ databases">
        <title>The Genome Sequence of Anopheles dirus WRAIR2.</title>
        <authorList>
            <consortium name="The Broad Institute Genomics Platform"/>
            <person name="Neafsey D.E."/>
            <person name="Walton C."/>
            <person name="Walker B."/>
            <person name="Young S.K."/>
            <person name="Zeng Q."/>
            <person name="Gargeya S."/>
            <person name="Fitzgerald M."/>
            <person name="Haas B."/>
            <person name="Abouelleil A."/>
            <person name="Allen A.W."/>
            <person name="Alvarado L."/>
            <person name="Arachchi H.M."/>
            <person name="Berlin A.M."/>
            <person name="Chapman S.B."/>
            <person name="Gainer-Dewar J."/>
            <person name="Goldberg J."/>
            <person name="Griggs A."/>
            <person name="Gujja S."/>
            <person name="Hansen M."/>
            <person name="Howarth C."/>
            <person name="Imamovic A."/>
            <person name="Ireland A."/>
            <person name="Larimer J."/>
            <person name="McCowan C."/>
            <person name="Murphy C."/>
            <person name="Pearson M."/>
            <person name="Poon T.W."/>
            <person name="Priest M."/>
            <person name="Roberts A."/>
            <person name="Saif S."/>
            <person name="Shea T."/>
            <person name="Sisk P."/>
            <person name="Sykes S."/>
            <person name="Wortman J."/>
            <person name="Nusbaum C."/>
            <person name="Birren B."/>
        </authorList>
    </citation>
    <scope>NUCLEOTIDE SEQUENCE [LARGE SCALE GENOMIC DNA]</scope>
    <source>
        <strain evidence="2">WRAIR2</strain>
    </source>
</reference>
<dbReference type="Proteomes" id="UP000075884">
    <property type="component" value="Unassembled WGS sequence"/>
</dbReference>
<name>A0A182NWU9_9DIPT</name>
<evidence type="ECO:0000313" key="1">
    <source>
        <dbReference type="EnsemblMetazoa" id="ADIR014359-PA"/>
    </source>
</evidence>
<protein>
    <submittedName>
        <fullName evidence="1">Uncharacterized protein</fullName>
    </submittedName>
</protein>
<dbReference type="VEuPathDB" id="VectorBase:ADIR014359"/>
<evidence type="ECO:0000313" key="2">
    <source>
        <dbReference type="Proteomes" id="UP000075884"/>
    </source>
</evidence>
<proteinExistence type="predicted"/>
<accession>A0A182NWU9</accession>
<dbReference type="AlphaFoldDB" id="A0A182NWU9"/>
<dbReference type="EnsemblMetazoa" id="ADIR014359-RA">
    <property type="protein sequence ID" value="ADIR014359-PA"/>
    <property type="gene ID" value="ADIR014359"/>
</dbReference>
<organism evidence="1 2">
    <name type="scientific">Anopheles dirus</name>
    <dbReference type="NCBI Taxonomy" id="7168"/>
    <lineage>
        <taxon>Eukaryota</taxon>
        <taxon>Metazoa</taxon>
        <taxon>Ecdysozoa</taxon>
        <taxon>Arthropoda</taxon>
        <taxon>Hexapoda</taxon>
        <taxon>Insecta</taxon>
        <taxon>Pterygota</taxon>
        <taxon>Neoptera</taxon>
        <taxon>Endopterygota</taxon>
        <taxon>Diptera</taxon>
        <taxon>Nematocera</taxon>
        <taxon>Culicoidea</taxon>
        <taxon>Culicidae</taxon>
        <taxon>Anophelinae</taxon>
        <taxon>Anopheles</taxon>
    </lineage>
</organism>
<sequence length="69" mass="7965">MSTPGLEEHLRKHKFQFPFLAYCFSLLNSSHTTHTTRTPTQPCTLRVKICFSMHGTLTGRIFSARRRAL</sequence>
<keyword evidence="2" id="KW-1185">Reference proteome</keyword>